<feature type="compositionally biased region" description="Basic and acidic residues" evidence="1">
    <location>
        <begin position="81"/>
        <end position="92"/>
    </location>
</feature>
<keyword evidence="4" id="KW-1185">Reference proteome</keyword>
<protein>
    <submittedName>
        <fullName evidence="3">Uncharacterized protein</fullName>
    </submittedName>
</protein>
<gene>
    <name evidence="3" type="ORF">GEOBRER4_n2149</name>
</gene>
<proteinExistence type="predicted"/>
<dbReference type="KEGG" id="gbn:GEOBRER4_20700"/>
<feature type="compositionally biased region" description="Polar residues" evidence="1">
    <location>
        <begin position="62"/>
        <end position="72"/>
    </location>
</feature>
<dbReference type="RefSeq" id="WP_185242248.1">
    <property type="nucleotide sequence ID" value="NZ_AP023213.1"/>
</dbReference>
<dbReference type="Proteomes" id="UP000515472">
    <property type="component" value="Chromosome"/>
</dbReference>
<feature type="chain" id="PRO_5027947491" evidence="2">
    <location>
        <begin position="23"/>
        <end position="92"/>
    </location>
</feature>
<sequence>MKYAGPAILVACLSFTSGCALYQTHDPSAPQVAQPKELSAPVGKDWKVVEEAPALQNERNNRQPFQTEQSVQPEGVQRPAAPEKGRKIETPR</sequence>
<evidence type="ECO:0000256" key="1">
    <source>
        <dbReference type="SAM" id="MobiDB-lite"/>
    </source>
</evidence>
<name>A0A6S6M1G7_9BACT</name>
<evidence type="ECO:0000313" key="4">
    <source>
        <dbReference type="Proteomes" id="UP000515472"/>
    </source>
</evidence>
<evidence type="ECO:0000256" key="2">
    <source>
        <dbReference type="SAM" id="SignalP"/>
    </source>
</evidence>
<dbReference type="AlphaFoldDB" id="A0A6S6M1G7"/>
<dbReference type="EMBL" id="AP023213">
    <property type="protein sequence ID" value="BCG47320.1"/>
    <property type="molecule type" value="Genomic_DNA"/>
</dbReference>
<accession>A0A6S6M1G7</accession>
<organism evidence="3 4">
    <name type="scientific">Citrifermentans bremense</name>
    <dbReference type="NCBI Taxonomy" id="60035"/>
    <lineage>
        <taxon>Bacteria</taxon>
        <taxon>Pseudomonadati</taxon>
        <taxon>Thermodesulfobacteriota</taxon>
        <taxon>Desulfuromonadia</taxon>
        <taxon>Geobacterales</taxon>
        <taxon>Geobacteraceae</taxon>
        <taxon>Citrifermentans</taxon>
    </lineage>
</organism>
<feature type="region of interest" description="Disordered" evidence="1">
    <location>
        <begin position="25"/>
        <end position="92"/>
    </location>
</feature>
<reference evidence="3 4" key="1">
    <citation type="submission" date="2020-06" db="EMBL/GenBank/DDBJ databases">
        <title>Interaction of electrochemicaly active bacteria, Geobacter bremensis R4 on different carbon anode.</title>
        <authorList>
            <person name="Meng L."/>
            <person name="Yoshida N."/>
        </authorList>
    </citation>
    <scope>NUCLEOTIDE SEQUENCE [LARGE SCALE GENOMIC DNA]</scope>
    <source>
        <strain evidence="3 4">R4</strain>
    </source>
</reference>
<feature type="signal peptide" evidence="2">
    <location>
        <begin position="1"/>
        <end position="22"/>
    </location>
</feature>
<evidence type="ECO:0000313" key="3">
    <source>
        <dbReference type="EMBL" id="BCG47320.1"/>
    </source>
</evidence>
<keyword evidence="2" id="KW-0732">Signal</keyword>
<dbReference type="PROSITE" id="PS51257">
    <property type="entry name" value="PROKAR_LIPOPROTEIN"/>
    <property type="match status" value="1"/>
</dbReference>